<evidence type="ECO:0000259" key="1">
    <source>
        <dbReference type="Pfam" id="PF20150"/>
    </source>
</evidence>
<dbReference type="InterPro" id="IPR045518">
    <property type="entry name" value="2EXR"/>
</dbReference>
<proteinExistence type="predicted"/>
<comment type="caution">
    <text evidence="2">The sequence shown here is derived from an EMBL/GenBank/DDBJ whole genome shotgun (WGS) entry which is preliminary data.</text>
</comment>
<evidence type="ECO:0000313" key="2">
    <source>
        <dbReference type="EMBL" id="KAK4503289.1"/>
    </source>
</evidence>
<dbReference type="InterPro" id="IPR038883">
    <property type="entry name" value="AN11006-like"/>
</dbReference>
<accession>A0ABR0ENW1</accession>
<dbReference type="EMBL" id="JAXOVC010000004">
    <property type="protein sequence ID" value="KAK4503289.1"/>
    <property type="molecule type" value="Genomic_DNA"/>
</dbReference>
<dbReference type="Pfam" id="PF20150">
    <property type="entry name" value="2EXR"/>
    <property type="match status" value="1"/>
</dbReference>
<dbReference type="PANTHER" id="PTHR42085">
    <property type="entry name" value="F-BOX DOMAIN-CONTAINING PROTEIN"/>
    <property type="match status" value="1"/>
</dbReference>
<keyword evidence="3" id="KW-1185">Reference proteome</keyword>
<dbReference type="Proteomes" id="UP001305779">
    <property type="component" value="Unassembled WGS sequence"/>
</dbReference>
<gene>
    <name evidence="2" type="ORF">PRZ48_006717</name>
</gene>
<dbReference type="PANTHER" id="PTHR42085:SF1">
    <property type="entry name" value="F-BOX DOMAIN-CONTAINING PROTEIN"/>
    <property type="match status" value="1"/>
</dbReference>
<reference evidence="2 3" key="1">
    <citation type="journal article" date="2023" name="G3 (Bethesda)">
        <title>A chromosome-level genome assembly of Zasmidium syzygii isolated from banana leaves.</title>
        <authorList>
            <person name="van Westerhoven A.C."/>
            <person name="Mehrabi R."/>
            <person name="Talebi R."/>
            <person name="Steentjes M.B.F."/>
            <person name="Corcolon B."/>
            <person name="Chong P.A."/>
            <person name="Kema G.H.J."/>
            <person name="Seidl M.F."/>
        </authorList>
    </citation>
    <scope>NUCLEOTIDE SEQUENCE [LARGE SCALE GENOMIC DNA]</scope>
    <source>
        <strain evidence="2 3">P124</strain>
    </source>
</reference>
<protein>
    <recommendedName>
        <fullName evidence="1">2EXR domain-containing protein</fullName>
    </recommendedName>
</protein>
<organism evidence="2 3">
    <name type="scientific">Zasmidium cellare</name>
    <name type="common">Wine cellar mold</name>
    <name type="synonym">Racodium cellare</name>
    <dbReference type="NCBI Taxonomy" id="395010"/>
    <lineage>
        <taxon>Eukaryota</taxon>
        <taxon>Fungi</taxon>
        <taxon>Dikarya</taxon>
        <taxon>Ascomycota</taxon>
        <taxon>Pezizomycotina</taxon>
        <taxon>Dothideomycetes</taxon>
        <taxon>Dothideomycetidae</taxon>
        <taxon>Mycosphaerellales</taxon>
        <taxon>Mycosphaerellaceae</taxon>
        <taxon>Zasmidium</taxon>
    </lineage>
</organism>
<evidence type="ECO:0000313" key="3">
    <source>
        <dbReference type="Proteomes" id="UP001305779"/>
    </source>
</evidence>
<name>A0ABR0ENW1_ZASCE</name>
<sequence length="227" mass="26139">MDNNMPSVGRDNERDAPQPLEVTVDDTITESRFMNLPPELRNRIYEFAVIDSKPIDLVEPDPTRKSRCRRSNKTVQPPLTLVCRQLRHEVLPIFYALNTFKVTVCANTAYFDDWAGPAEYVAMRWVDRLSDLNKKHLGSIRICAFMSASDATEDFHCNKLYNCAEERVWKDASYRPTKAGCMRDKRLLRGWKWVGDVDVEEGCDHTLEGARDDVGKEVHHHALVWLG</sequence>
<feature type="domain" description="2EXR" evidence="1">
    <location>
        <begin position="32"/>
        <end position="100"/>
    </location>
</feature>